<reference evidence="1 2" key="1">
    <citation type="submission" date="2024-02" db="EMBL/GenBank/DDBJ databases">
        <title>de novo genome assembly of Solanum bulbocastanum strain 11H21.</title>
        <authorList>
            <person name="Hosaka A.J."/>
        </authorList>
    </citation>
    <scope>NUCLEOTIDE SEQUENCE [LARGE SCALE GENOMIC DNA]</scope>
    <source>
        <tissue evidence="1">Young leaves</tissue>
    </source>
</reference>
<sequence length="192" mass="21395">MHYGANCKIHRLLKVISHIPVVSFGRKSTLKIYSAKLEFSITQSDDWHLHLLDGGSYGNQTSKVKLYPVGATTNSQDGVTDLFEKCLPVLQEMVEHNMPLLVVMEHVTTMAVVKFVESCTEGFVAATVTPQHLVLSRNSLFQGGLQPHNNILYPFILILKLSSIAWCLSVDCKNNHEVTLLLILKKGLGFFS</sequence>
<dbReference type="Gene3D" id="3.20.20.140">
    <property type="entry name" value="Metal-dependent hydrolases"/>
    <property type="match status" value="2"/>
</dbReference>
<dbReference type="PANTHER" id="PTHR43137:SF1">
    <property type="entry name" value="DIHYDROOROTASE"/>
    <property type="match status" value="1"/>
</dbReference>
<dbReference type="SUPFAM" id="SSF51556">
    <property type="entry name" value="Metallo-dependent hydrolases"/>
    <property type="match status" value="1"/>
</dbReference>
<gene>
    <name evidence="1" type="ORF">RDI58_005026</name>
</gene>
<comment type="caution">
    <text evidence="1">The sequence shown here is derived from an EMBL/GenBank/DDBJ whole genome shotgun (WGS) entry which is preliminary data.</text>
</comment>
<name>A0AAN8U2P8_SOLBU</name>
<dbReference type="GO" id="GO:0006207">
    <property type="term" value="P:'de novo' pyrimidine nucleobase biosynthetic process"/>
    <property type="evidence" value="ECO:0007669"/>
    <property type="project" value="TreeGrafter"/>
</dbReference>
<dbReference type="InterPro" id="IPR032466">
    <property type="entry name" value="Metal_Hydrolase"/>
</dbReference>
<dbReference type="Proteomes" id="UP001371456">
    <property type="component" value="Unassembled WGS sequence"/>
</dbReference>
<evidence type="ECO:0008006" key="3">
    <source>
        <dbReference type="Google" id="ProtNLM"/>
    </source>
</evidence>
<dbReference type="GO" id="GO:0006221">
    <property type="term" value="P:pyrimidine nucleotide biosynthetic process"/>
    <property type="evidence" value="ECO:0007669"/>
    <property type="project" value="TreeGrafter"/>
</dbReference>
<accession>A0AAN8U2P8</accession>
<dbReference type="InterPro" id="IPR004721">
    <property type="entry name" value="DHOdimr"/>
</dbReference>
<dbReference type="GO" id="GO:0004151">
    <property type="term" value="F:dihydroorotase activity"/>
    <property type="evidence" value="ECO:0007669"/>
    <property type="project" value="InterPro"/>
</dbReference>
<evidence type="ECO:0000313" key="1">
    <source>
        <dbReference type="EMBL" id="KAK6797324.1"/>
    </source>
</evidence>
<dbReference type="AlphaFoldDB" id="A0AAN8U2P8"/>
<dbReference type="GO" id="GO:0009507">
    <property type="term" value="C:chloroplast"/>
    <property type="evidence" value="ECO:0007669"/>
    <property type="project" value="TreeGrafter"/>
</dbReference>
<dbReference type="PANTHER" id="PTHR43137">
    <property type="entry name" value="DIHYDROOROTASE"/>
    <property type="match status" value="1"/>
</dbReference>
<keyword evidence="2" id="KW-1185">Reference proteome</keyword>
<proteinExistence type="predicted"/>
<organism evidence="1 2">
    <name type="scientific">Solanum bulbocastanum</name>
    <name type="common">Wild potato</name>
    <dbReference type="NCBI Taxonomy" id="147425"/>
    <lineage>
        <taxon>Eukaryota</taxon>
        <taxon>Viridiplantae</taxon>
        <taxon>Streptophyta</taxon>
        <taxon>Embryophyta</taxon>
        <taxon>Tracheophyta</taxon>
        <taxon>Spermatophyta</taxon>
        <taxon>Magnoliopsida</taxon>
        <taxon>eudicotyledons</taxon>
        <taxon>Gunneridae</taxon>
        <taxon>Pentapetalae</taxon>
        <taxon>asterids</taxon>
        <taxon>lamiids</taxon>
        <taxon>Solanales</taxon>
        <taxon>Solanaceae</taxon>
        <taxon>Solanoideae</taxon>
        <taxon>Solaneae</taxon>
        <taxon>Solanum</taxon>
    </lineage>
</organism>
<protein>
    <recommendedName>
        <fullName evidence="3">Dihydroorotase</fullName>
    </recommendedName>
</protein>
<evidence type="ECO:0000313" key="2">
    <source>
        <dbReference type="Proteomes" id="UP001371456"/>
    </source>
</evidence>
<dbReference type="EMBL" id="JBANQN010000002">
    <property type="protein sequence ID" value="KAK6797324.1"/>
    <property type="molecule type" value="Genomic_DNA"/>
</dbReference>